<sequence length="31" mass="3712">MESVPPSRNLRLKLKIRGMVHLYTFKEQIIL</sequence>
<comment type="caution">
    <text evidence="1">The sequence shown here is derived from an EMBL/GenBank/DDBJ whole genome shotgun (WGS) entry which is preliminary data.</text>
</comment>
<evidence type="ECO:0000313" key="2">
    <source>
        <dbReference type="Proteomes" id="UP000005358"/>
    </source>
</evidence>
<dbReference type="AlphaFoldDB" id="A0AAV3FCN2"/>
<evidence type="ECO:0000313" key="1">
    <source>
        <dbReference type="EMBL" id="EIA17149.1"/>
    </source>
</evidence>
<proteinExistence type="predicted"/>
<dbReference type="Proteomes" id="UP000005358">
    <property type="component" value="Chromosome"/>
</dbReference>
<reference evidence="1 2" key="1">
    <citation type="journal article" date="2012" name="PLoS ONE">
        <title>Genome Sequencing and Analysis of a Type A Clostridium perfringens Isolate from a Case of Bovine Clostridial Abomasitis.</title>
        <authorList>
            <person name="Nowell V.J."/>
            <person name="Kropinski A.M."/>
            <person name="Songer J.G."/>
            <person name="Macinnes J.I."/>
            <person name="Parreira V.R."/>
            <person name="Prescott J.F."/>
        </authorList>
    </citation>
    <scope>NUCLEOTIDE SEQUENCE [LARGE SCALE GENOMIC DNA]</scope>
    <source>
        <strain evidence="1 2">F262</strain>
    </source>
</reference>
<protein>
    <submittedName>
        <fullName evidence="1">Uncharacterized protein</fullName>
    </submittedName>
</protein>
<organism evidence="1 2">
    <name type="scientific">Clostridium perfringens F262</name>
    <dbReference type="NCBI Taxonomy" id="883064"/>
    <lineage>
        <taxon>Bacteria</taxon>
        <taxon>Bacillati</taxon>
        <taxon>Bacillota</taxon>
        <taxon>Clostridia</taxon>
        <taxon>Eubacteriales</taxon>
        <taxon>Clostridiaceae</taxon>
        <taxon>Clostridium</taxon>
    </lineage>
</organism>
<accession>A0AAV3FCN2</accession>
<dbReference type="EMBL" id="AFES01000021">
    <property type="protein sequence ID" value="EIA17149.1"/>
    <property type="molecule type" value="Genomic_DNA"/>
</dbReference>
<name>A0AAV3FCN2_CLOPF</name>
<gene>
    <name evidence="1" type="ORF">HA1_07757</name>
</gene>